<organism evidence="2 3">
    <name type="scientific">Cladophialophora psammophila CBS 110553</name>
    <dbReference type="NCBI Taxonomy" id="1182543"/>
    <lineage>
        <taxon>Eukaryota</taxon>
        <taxon>Fungi</taxon>
        <taxon>Dikarya</taxon>
        <taxon>Ascomycota</taxon>
        <taxon>Pezizomycotina</taxon>
        <taxon>Eurotiomycetes</taxon>
        <taxon>Chaetothyriomycetidae</taxon>
        <taxon>Chaetothyriales</taxon>
        <taxon>Herpotrichiellaceae</taxon>
        <taxon>Cladophialophora</taxon>
    </lineage>
</organism>
<dbReference type="RefSeq" id="XP_007741590.1">
    <property type="nucleotide sequence ID" value="XM_007743400.1"/>
</dbReference>
<dbReference type="EMBL" id="AMGX01000003">
    <property type="protein sequence ID" value="EXJ74490.1"/>
    <property type="molecule type" value="Genomic_DNA"/>
</dbReference>
<evidence type="ECO:0000313" key="3">
    <source>
        <dbReference type="Proteomes" id="UP000019471"/>
    </source>
</evidence>
<feature type="region of interest" description="Disordered" evidence="1">
    <location>
        <begin position="55"/>
        <end position="98"/>
    </location>
</feature>
<evidence type="ECO:0000313" key="2">
    <source>
        <dbReference type="EMBL" id="EXJ74490.1"/>
    </source>
</evidence>
<dbReference type="Proteomes" id="UP000019471">
    <property type="component" value="Unassembled WGS sequence"/>
</dbReference>
<comment type="caution">
    <text evidence="2">The sequence shown here is derived from an EMBL/GenBank/DDBJ whole genome shotgun (WGS) entry which is preliminary data.</text>
</comment>
<evidence type="ECO:0008006" key="4">
    <source>
        <dbReference type="Google" id="ProtNLM"/>
    </source>
</evidence>
<dbReference type="GeneID" id="19187517"/>
<proteinExistence type="predicted"/>
<dbReference type="AlphaFoldDB" id="W9XAZ2"/>
<accession>W9XAZ2</accession>
<keyword evidence="3" id="KW-1185">Reference proteome</keyword>
<protein>
    <recommendedName>
        <fullName evidence="4">Clr5 domain-containing protein</fullName>
    </recommendedName>
</protein>
<sequence length="467" mass="52714">MPNLVFIDVQDSSGHNQNIIRRHVAEGIQRQKRLVDVFRYHNHLAARQPLAIRPQRRVQQIGEDETGEELSSTQNAAPLTRARQPQARRKKHSPDPKSALMFRWRAGGPTAVKPPSDDMKIEHVLSESFNWMMGQYTTSWSSLVQRDPTVFDLNGEVEIFREAFYVVTDLLELGKMDAAFAVLRQTLDAIPPIFRNPHPELLFTLVELAYGINMASASDLHAKIRPHVADLASTILGTKHPLTILLRSEFSAALKTHVTELVFKCIIDALSKTFGYDAYQTLVQQMGRSQFYSRTGRSEEGQKLIADIQNRWMQQYGANSALARLAELELCLMRLQGSRHLGQGSHLDPALEAQANNAMLRIEVMAGVYSNKFTDKPSDHPKVQNQSPMTMALAQWFLQNKRYSFALHCYERAKQSTADSHLTSNRPLADLIADTTESALRDMFWQPNALLILPSQASVQENVMAIS</sequence>
<reference evidence="2 3" key="1">
    <citation type="submission" date="2013-03" db="EMBL/GenBank/DDBJ databases">
        <title>The Genome Sequence of Cladophialophora psammophila CBS 110553.</title>
        <authorList>
            <consortium name="The Broad Institute Genomics Platform"/>
            <person name="Cuomo C."/>
            <person name="de Hoog S."/>
            <person name="Gorbushina A."/>
            <person name="Walker B."/>
            <person name="Young S.K."/>
            <person name="Zeng Q."/>
            <person name="Gargeya S."/>
            <person name="Fitzgerald M."/>
            <person name="Haas B."/>
            <person name="Abouelleil A."/>
            <person name="Allen A.W."/>
            <person name="Alvarado L."/>
            <person name="Arachchi H.M."/>
            <person name="Berlin A.M."/>
            <person name="Chapman S.B."/>
            <person name="Gainer-Dewar J."/>
            <person name="Goldberg J."/>
            <person name="Griggs A."/>
            <person name="Gujja S."/>
            <person name="Hansen M."/>
            <person name="Howarth C."/>
            <person name="Imamovic A."/>
            <person name="Ireland A."/>
            <person name="Larimer J."/>
            <person name="McCowan C."/>
            <person name="Murphy C."/>
            <person name="Pearson M."/>
            <person name="Poon T.W."/>
            <person name="Priest M."/>
            <person name="Roberts A."/>
            <person name="Saif S."/>
            <person name="Shea T."/>
            <person name="Sisk P."/>
            <person name="Sykes S."/>
            <person name="Wortman J."/>
            <person name="Nusbaum C."/>
            <person name="Birren B."/>
        </authorList>
    </citation>
    <scope>NUCLEOTIDE SEQUENCE [LARGE SCALE GENOMIC DNA]</scope>
    <source>
        <strain evidence="2 3">CBS 110553</strain>
    </source>
</reference>
<name>W9XAZ2_9EURO</name>
<evidence type="ECO:0000256" key="1">
    <source>
        <dbReference type="SAM" id="MobiDB-lite"/>
    </source>
</evidence>
<gene>
    <name evidence="2" type="ORF">A1O5_02786</name>
</gene>
<dbReference type="OrthoDB" id="5986190at2759"/>
<dbReference type="HOGENOM" id="CLU_595861_0_0_1"/>